<protein>
    <submittedName>
        <fullName evidence="1">Crotonobetainyl-CoA:carnitine CoA-transferase CaiB</fullName>
    </submittedName>
</protein>
<keyword evidence="2" id="KW-1185">Reference proteome</keyword>
<sequence length="371" mass="39493">MLADCLAGIRVLDLSQYVPGPYATLLMSDLGAEVVKVEPPAGDPMRGLPPLGADGVAPAYHGLNRNKTVVRLDLKSEDGKAVLRDLVAAADVLLESYRPGVLERLGFGPEDLRRLNPGLVHCALSGFGQTGPLRLRAGHDCTYMALAGALAVTGTADLPIAPFPPIADHASAMNAVIATLAALVRRGRTGRGAALDLSIYESGLALQYQSLLTAATAPIAHERDLLNGAAAYYRVYRCADGGFMALGAIEPKFWRDFCVQVGREDWIARQDEPFPQTALTAEVADLIASRSRQEWTDAFVEVDCCFEPVLTPAEAATHPQAAARGMVTLLPTGDAEPLFPAHADGQPPAARRPLVEAEATAVRDAWTARRD</sequence>
<name>A0A286GQW3_9PROT</name>
<dbReference type="SUPFAM" id="SSF89796">
    <property type="entry name" value="CoA-transferase family III (CaiB/BaiF)"/>
    <property type="match status" value="1"/>
</dbReference>
<dbReference type="PANTHER" id="PTHR48228">
    <property type="entry name" value="SUCCINYL-COA--D-CITRAMALATE COA-TRANSFERASE"/>
    <property type="match status" value="1"/>
</dbReference>
<dbReference type="Gene3D" id="3.40.50.10540">
    <property type="entry name" value="Crotonobetainyl-coa:carnitine coa-transferase, domain 1"/>
    <property type="match status" value="1"/>
</dbReference>
<dbReference type="Proteomes" id="UP000219621">
    <property type="component" value="Unassembled WGS sequence"/>
</dbReference>
<evidence type="ECO:0000313" key="1">
    <source>
        <dbReference type="EMBL" id="SOD97923.1"/>
    </source>
</evidence>
<dbReference type="GO" id="GO:0016740">
    <property type="term" value="F:transferase activity"/>
    <property type="evidence" value="ECO:0007669"/>
    <property type="project" value="UniProtKB-KW"/>
</dbReference>
<accession>A0A286GQW3</accession>
<dbReference type="PANTHER" id="PTHR48228:SF5">
    <property type="entry name" value="ALPHA-METHYLACYL-COA RACEMASE"/>
    <property type="match status" value="1"/>
</dbReference>
<evidence type="ECO:0000313" key="2">
    <source>
        <dbReference type="Proteomes" id="UP000219621"/>
    </source>
</evidence>
<dbReference type="OrthoDB" id="9781472at2"/>
<gene>
    <name evidence="1" type="ORF">SAMN05421508_107129</name>
</gene>
<reference evidence="1 2" key="1">
    <citation type="submission" date="2017-09" db="EMBL/GenBank/DDBJ databases">
        <authorList>
            <person name="Ehlers B."/>
            <person name="Leendertz F.H."/>
        </authorList>
    </citation>
    <scope>NUCLEOTIDE SEQUENCE [LARGE SCALE GENOMIC DNA]</scope>
    <source>
        <strain evidence="1 2">USBA 140</strain>
    </source>
</reference>
<dbReference type="InterPro" id="IPR050509">
    <property type="entry name" value="CoA-transferase_III"/>
</dbReference>
<dbReference type="Pfam" id="PF02515">
    <property type="entry name" value="CoA_transf_3"/>
    <property type="match status" value="1"/>
</dbReference>
<dbReference type="InterPro" id="IPR044855">
    <property type="entry name" value="CoA-Trfase_III_dom3_sf"/>
</dbReference>
<organism evidence="1 2">
    <name type="scientific">Caenispirillum bisanense</name>
    <dbReference type="NCBI Taxonomy" id="414052"/>
    <lineage>
        <taxon>Bacteria</taxon>
        <taxon>Pseudomonadati</taxon>
        <taxon>Pseudomonadota</taxon>
        <taxon>Alphaproteobacteria</taxon>
        <taxon>Rhodospirillales</taxon>
        <taxon>Novispirillaceae</taxon>
        <taxon>Caenispirillum</taxon>
    </lineage>
</organism>
<dbReference type="RefSeq" id="WP_097280235.1">
    <property type="nucleotide sequence ID" value="NZ_OCNJ01000007.1"/>
</dbReference>
<dbReference type="EMBL" id="OCNJ01000007">
    <property type="protein sequence ID" value="SOD97923.1"/>
    <property type="molecule type" value="Genomic_DNA"/>
</dbReference>
<dbReference type="AlphaFoldDB" id="A0A286GQW3"/>
<keyword evidence="1" id="KW-0808">Transferase</keyword>
<dbReference type="InterPro" id="IPR023606">
    <property type="entry name" value="CoA-Trfase_III_dom_1_sf"/>
</dbReference>
<dbReference type="Gene3D" id="3.30.1540.10">
    <property type="entry name" value="formyl-coa transferase, domain 3"/>
    <property type="match status" value="1"/>
</dbReference>
<dbReference type="InterPro" id="IPR003673">
    <property type="entry name" value="CoA-Trfase_fam_III"/>
</dbReference>
<proteinExistence type="predicted"/>